<comment type="subcellular location">
    <subcellularLocation>
        <location evidence="1">Membrane</location>
        <topology evidence="1">Multi-pass membrane protein</topology>
    </subcellularLocation>
</comment>
<evidence type="ECO:0000256" key="7">
    <source>
        <dbReference type="SAM" id="Phobius"/>
    </source>
</evidence>
<keyword evidence="4 7" id="KW-1133">Transmembrane helix</keyword>
<dbReference type="GO" id="GO:0140359">
    <property type="term" value="F:ABC-type transporter activity"/>
    <property type="evidence" value="ECO:0007669"/>
    <property type="project" value="InterPro"/>
</dbReference>
<dbReference type="AlphaFoldDB" id="A0AAE0C3N4"/>
<dbReference type="InterPro" id="IPR043926">
    <property type="entry name" value="ABCG_dom"/>
</dbReference>
<feature type="transmembrane region" description="Helical" evidence="7">
    <location>
        <begin position="709"/>
        <end position="728"/>
    </location>
</feature>
<feature type="transmembrane region" description="Helical" evidence="7">
    <location>
        <begin position="480"/>
        <end position="500"/>
    </location>
</feature>
<keyword evidence="10" id="KW-1185">Reference proteome</keyword>
<proteinExistence type="predicted"/>
<dbReference type="PANTHER" id="PTHR48041:SF91">
    <property type="entry name" value="ABC TRANSPORTER G FAMILY MEMBER 28"/>
    <property type="match status" value="1"/>
</dbReference>
<reference evidence="9 10" key="1">
    <citation type="journal article" date="2015" name="Genome Biol. Evol.">
        <title>Comparative Genomics of a Bacterivorous Green Alga Reveals Evolutionary Causalities and Consequences of Phago-Mixotrophic Mode of Nutrition.</title>
        <authorList>
            <person name="Burns J.A."/>
            <person name="Paasch A."/>
            <person name="Narechania A."/>
            <person name="Kim E."/>
        </authorList>
    </citation>
    <scope>NUCLEOTIDE SEQUENCE [LARGE SCALE GENOMIC DNA]</scope>
    <source>
        <strain evidence="9 10">PLY_AMNH</strain>
    </source>
</reference>
<feature type="non-terminal residue" evidence="9">
    <location>
        <position position="1"/>
    </location>
</feature>
<feature type="transmembrane region" description="Helical" evidence="7">
    <location>
        <begin position="415"/>
        <end position="440"/>
    </location>
</feature>
<keyword evidence="5 7" id="KW-0472">Membrane</keyword>
<evidence type="ECO:0000256" key="4">
    <source>
        <dbReference type="ARBA" id="ARBA00022989"/>
    </source>
</evidence>
<feature type="transmembrane region" description="Helical" evidence="7">
    <location>
        <begin position="600"/>
        <end position="619"/>
    </location>
</feature>
<feature type="region of interest" description="Disordered" evidence="6">
    <location>
        <begin position="17"/>
        <end position="91"/>
    </location>
</feature>
<feature type="transmembrane region" description="Helical" evidence="7">
    <location>
        <begin position="236"/>
        <end position="258"/>
    </location>
</feature>
<dbReference type="GO" id="GO:0016020">
    <property type="term" value="C:membrane"/>
    <property type="evidence" value="ECO:0007669"/>
    <property type="project" value="UniProtKB-SubCell"/>
</dbReference>
<name>A0AAE0C3N4_9CHLO</name>
<protein>
    <recommendedName>
        <fullName evidence="8">ABC transporter family G domain-containing protein</fullName>
    </recommendedName>
</protein>
<evidence type="ECO:0000256" key="1">
    <source>
        <dbReference type="ARBA" id="ARBA00004141"/>
    </source>
</evidence>
<organism evidence="9 10">
    <name type="scientific">Cymbomonas tetramitiformis</name>
    <dbReference type="NCBI Taxonomy" id="36881"/>
    <lineage>
        <taxon>Eukaryota</taxon>
        <taxon>Viridiplantae</taxon>
        <taxon>Chlorophyta</taxon>
        <taxon>Pyramimonadophyceae</taxon>
        <taxon>Pyramimonadales</taxon>
        <taxon>Pyramimonadaceae</taxon>
        <taxon>Cymbomonas</taxon>
    </lineage>
</organism>
<evidence type="ECO:0000256" key="6">
    <source>
        <dbReference type="SAM" id="MobiDB-lite"/>
    </source>
</evidence>
<dbReference type="PANTHER" id="PTHR48041">
    <property type="entry name" value="ABC TRANSPORTER G FAMILY MEMBER 28"/>
    <property type="match status" value="1"/>
</dbReference>
<evidence type="ECO:0000313" key="9">
    <source>
        <dbReference type="EMBL" id="KAK3247259.1"/>
    </source>
</evidence>
<evidence type="ECO:0000256" key="3">
    <source>
        <dbReference type="ARBA" id="ARBA00022692"/>
    </source>
</evidence>
<feature type="compositionally biased region" description="Low complexity" evidence="6">
    <location>
        <begin position="114"/>
        <end position="130"/>
    </location>
</feature>
<dbReference type="EMBL" id="LGRX02029113">
    <property type="protein sequence ID" value="KAK3247259.1"/>
    <property type="molecule type" value="Genomic_DNA"/>
</dbReference>
<dbReference type="Pfam" id="PF19055">
    <property type="entry name" value="ABC2_membrane_7"/>
    <property type="match status" value="1"/>
</dbReference>
<evidence type="ECO:0000313" key="10">
    <source>
        <dbReference type="Proteomes" id="UP001190700"/>
    </source>
</evidence>
<sequence>PDASSTELPAMWHLHSRAQAQAQMSHEAPSTSTCLFPGEAGPTTPTPSMPDVAHRSTPDLAQRSEPPAGRNTSLPPERAQPDGVTRGRSFSHGHFASELGLRLYDPPLSKLIRTSSGGSTSTASTPASSPRGNLLSENNDDYTDCKLRVEKNEKKNRASFLSFPRAVRSQSLGPLNQDSQLPMLGGAGNNLFRDLLAGDIAGLRRAALLGVLGGPLALMYFDQQKRSGISSKKECYAALAGTLGLWQAALLAALLWGLREWAWPLGAAHAVPSCEPLNQLAASAIASAILLLWIGLTLLGVVMYRRVDVRYRKDINPSSSMAFTICAMLLGPFGLLYVYSCRQPPVAQKPGPAGWQSLSHIATSGMQMGEDTGEESHFEHARKIRVAALSGFALQTALLMSIMGCGWLVRWPGCALYDWPLLACGVWLMAARLAIIAVLWHRRYWLPGQRPSALRPGFFHQTILCTRRALRVIGCDRQAISFDLGGSATAGVFLCIAFYGDTFALSPSAPSQVFDDPIIKEASLAVAFTMVASTSGALNVYGPAQRKQVQIEAAAGYSTEAYFLANSLAHLPYSLISPLALLIPYYLLDTVRSQFWQTYLLLASLHFSTAGWAYCISIACSTAAAPVVAGWWVVWSMLFSGAVPTLHKLRDADMLGGGLAYLSYLSLGRWAQNAFYLDEVSHYRGDYDVDAVLETYSYSFTGRADLRHCYAWIWCLGLLARVVGYVLFVRQEL</sequence>
<feature type="transmembrane region" description="Helical" evidence="7">
    <location>
        <begin position="571"/>
        <end position="588"/>
    </location>
</feature>
<dbReference type="Proteomes" id="UP001190700">
    <property type="component" value="Unassembled WGS sequence"/>
</dbReference>
<evidence type="ECO:0000256" key="5">
    <source>
        <dbReference type="ARBA" id="ARBA00023136"/>
    </source>
</evidence>
<feature type="transmembrane region" description="Helical" evidence="7">
    <location>
        <begin position="625"/>
        <end position="646"/>
    </location>
</feature>
<keyword evidence="2" id="KW-0813">Transport</keyword>
<accession>A0AAE0C3N4</accession>
<gene>
    <name evidence="9" type="ORF">CYMTET_43236</name>
</gene>
<feature type="compositionally biased region" description="Polar residues" evidence="6">
    <location>
        <begin position="18"/>
        <end position="34"/>
    </location>
</feature>
<evidence type="ECO:0000259" key="8">
    <source>
        <dbReference type="Pfam" id="PF19055"/>
    </source>
</evidence>
<feature type="transmembrane region" description="Helical" evidence="7">
    <location>
        <begin position="279"/>
        <end position="301"/>
    </location>
</feature>
<keyword evidence="3 7" id="KW-0812">Transmembrane</keyword>
<feature type="region of interest" description="Disordered" evidence="6">
    <location>
        <begin position="112"/>
        <end position="140"/>
    </location>
</feature>
<evidence type="ECO:0000256" key="2">
    <source>
        <dbReference type="ARBA" id="ARBA00022448"/>
    </source>
</evidence>
<feature type="transmembrane region" description="Helical" evidence="7">
    <location>
        <begin position="386"/>
        <end position="409"/>
    </location>
</feature>
<comment type="caution">
    <text evidence="9">The sequence shown here is derived from an EMBL/GenBank/DDBJ whole genome shotgun (WGS) entry which is preliminary data.</text>
</comment>
<dbReference type="InterPro" id="IPR050352">
    <property type="entry name" value="ABCG_transporters"/>
</dbReference>
<feature type="domain" description="ABC transporter family G" evidence="8">
    <location>
        <begin position="545"/>
        <end position="729"/>
    </location>
</feature>